<dbReference type="RefSeq" id="WP_149757417.1">
    <property type="nucleotide sequence ID" value="NZ_BSPE01000002.1"/>
</dbReference>
<sequence length="180" mass="19506">MRLSLLIGFLLASALAETAQAVEVSFSTPRTSSELTSTLAIGQPVFIEVAYTGDREMRFQARAFSAGEFLDAGQVINLPLPQPSGSNTALVWVQFETAAAADEIRVTAFDAMNKPIAVRSLKADLRWTGDPATRLPQPAWVDGLMQQQDSYAERRQHEIDAAREGVISRFFGLVGGYVGG</sequence>
<organism evidence="2 3">
    <name type="scientific">Neomesorhizobium albiziae</name>
    <dbReference type="NCBI Taxonomy" id="335020"/>
    <lineage>
        <taxon>Bacteria</taxon>
        <taxon>Pseudomonadati</taxon>
        <taxon>Pseudomonadota</taxon>
        <taxon>Alphaproteobacteria</taxon>
        <taxon>Hyphomicrobiales</taxon>
        <taxon>Phyllobacteriaceae</taxon>
        <taxon>Neomesorhizobium</taxon>
    </lineage>
</organism>
<keyword evidence="1" id="KW-0732">Signal</keyword>
<dbReference type="Proteomes" id="UP000323300">
    <property type="component" value="Unassembled WGS sequence"/>
</dbReference>
<feature type="signal peptide" evidence="1">
    <location>
        <begin position="1"/>
        <end position="21"/>
    </location>
</feature>
<protein>
    <submittedName>
        <fullName evidence="2">Uncharacterized protein</fullName>
    </submittedName>
</protein>
<dbReference type="EMBL" id="FOSL01000001">
    <property type="protein sequence ID" value="SFJ90814.1"/>
    <property type="molecule type" value="Genomic_DNA"/>
</dbReference>
<feature type="chain" id="PRO_5009302238" evidence="1">
    <location>
        <begin position="22"/>
        <end position="180"/>
    </location>
</feature>
<evidence type="ECO:0000256" key="1">
    <source>
        <dbReference type="SAM" id="SignalP"/>
    </source>
</evidence>
<gene>
    <name evidence="2" type="ORF">SAMN04488498_101225</name>
</gene>
<dbReference type="AlphaFoldDB" id="A0A1I3V591"/>
<keyword evidence="3" id="KW-1185">Reference proteome</keyword>
<evidence type="ECO:0000313" key="3">
    <source>
        <dbReference type="Proteomes" id="UP000323300"/>
    </source>
</evidence>
<accession>A0A1I3V591</accession>
<reference evidence="2 3" key="1">
    <citation type="submission" date="2016-10" db="EMBL/GenBank/DDBJ databases">
        <authorList>
            <person name="Varghese N."/>
            <person name="Submissions S."/>
        </authorList>
    </citation>
    <scope>NUCLEOTIDE SEQUENCE [LARGE SCALE GENOMIC DNA]</scope>
    <source>
        <strain evidence="2 3">DSM 21822</strain>
    </source>
</reference>
<evidence type="ECO:0000313" key="2">
    <source>
        <dbReference type="EMBL" id="SFJ90814.1"/>
    </source>
</evidence>
<name>A0A1I3V591_9HYPH</name>
<proteinExistence type="predicted"/>